<reference evidence="3 4" key="1">
    <citation type="journal article" date="2020" name="Microorganisms">
        <title>Description of Three Novel Members in the Family Geobacteraceae, Oryzomonas japonicum gen. nov., sp. nov., Oryzomonas sagensis sp. nov., and Oryzomonas ruber sp. nov.</title>
        <authorList>
            <person name="Xu Z."/>
            <person name="Masuda Y."/>
            <person name="Hayakawa C."/>
            <person name="Ushijima N."/>
            <person name="Kawano K."/>
            <person name="Shiratori Y."/>
            <person name="Senoo K."/>
            <person name="Itoh H."/>
        </authorList>
    </citation>
    <scope>NUCLEOTIDE SEQUENCE [LARGE SCALE GENOMIC DNA]</scope>
    <source>
        <strain evidence="3 4">Red100</strain>
    </source>
</reference>
<sequence>MTTTDNCVPECLQRSKEHSDRMLEWLQGRGKTIIVIHDNPDPDCLASAMALRHLLAMKLSRDAVITFSGMIGRSENIAMATELEMTLHPLSTIDMGEVSAVCMLDTQPGTGNNSFPPDCRVDILIDHHPLREASRACRWVDIRDDYGVTATILYEYLVAQNITIGTKLATALFYAIKSETQDLGREANRPDRDAYLRLFPVANKRILYEITHPKLPVEYFLAIHSGLENTMLYGKLLVVNLMAICFPEMVAEVADYLVRLEGVETVLSMGHYNDEVILSLRTTDSLLNAGEVIMRLVAGRGAAGGHGMMAGGKLGHVPSTPAALEEAEAFLTQGLLRELSLGDVAPTRLIKPR</sequence>
<dbReference type="EMBL" id="VZRA01000001">
    <property type="protein sequence ID" value="KAB0671515.1"/>
    <property type="molecule type" value="Genomic_DNA"/>
</dbReference>
<dbReference type="InterPro" id="IPR003156">
    <property type="entry name" value="DHHA1_dom"/>
</dbReference>
<dbReference type="Proteomes" id="UP000798046">
    <property type="component" value="Unassembled WGS sequence"/>
</dbReference>
<dbReference type="Pfam" id="PF02272">
    <property type="entry name" value="DHHA1"/>
    <property type="match status" value="1"/>
</dbReference>
<gene>
    <name evidence="3" type="ORF">F6V30_02745</name>
</gene>
<organism evidence="3 4">
    <name type="scientific">Oryzomonas sagensis</name>
    <dbReference type="NCBI Taxonomy" id="2603857"/>
    <lineage>
        <taxon>Bacteria</taxon>
        <taxon>Pseudomonadati</taxon>
        <taxon>Thermodesulfobacteriota</taxon>
        <taxon>Desulfuromonadia</taxon>
        <taxon>Geobacterales</taxon>
        <taxon>Geobacteraceae</taxon>
        <taxon>Oryzomonas</taxon>
    </lineage>
</organism>
<keyword evidence="4" id="KW-1185">Reference proteome</keyword>
<evidence type="ECO:0000259" key="1">
    <source>
        <dbReference type="Pfam" id="PF01368"/>
    </source>
</evidence>
<accession>A0ABQ6TRI1</accession>
<feature type="domain" description="DDH" evidence="1">
    <location>
        <begin position="32"/>
        <end position="176"/>
    </location>
</feature>
<name>A0ABQ6TRI1_9BACT</name>
<proteinExistence type="predicted"/>
<dbReference type="Gene3D" id="3.90.1640.10">
    <property type="entry name" value="inorganic pyrophosphatase (n-terminal core)"/>
    <property type="match status" value="1"/>
</dbReference>
<dbReference type="Pfam" id="PF01368">
    <property type="entry name" value="DHH"/>
    <property type="match status" value="1"/>
</dbReference>
<dbReference type="InterPro" id="IPR038763">
    <property type="entry name" value="DHH_sf"/>
</dbReference>
<dbReference type="InterPro" id="IPR051319">
    <property type="entry name" value="Oligoribo/pAp-PDE_c-di-AMP_PDE"/>
</dbReference>
<comment type="caution">
    <text evidence="3">The sequence shown here is derived from an EMBL/GenBank/DDBJ whole genome shotgun (WGS) entry which is preliminary data.</text>
</comment>
<evidence type="ECO:0000313" key="3">
    <source>
        <dbReference type="EMBL" id="KAB0671515.1"/>
    </source>
</evidence>
<evidence type="ECO:0000313" key="4">
    <source>
        <dbReference type="Proteomes" id="UP000798046"/>
    </source>
</evidence>
<protein>
    <submittedName>
        <fullName evidence="3">Phosphoesterase</fullName>
    </submittedName>
</protein>
<evidence type="ECO:0000259" key="2">
    <source>
        <dbReference type="Pfam" id="PF02272"/>
    </source>
</evidence>
<dbReference type="RefSeq" id="WP_151154971.1">
    <property type="nucleotide sequence ID" value="NZ_VZRA01000001.1"/>
</dbReference>
<dbReference type="PANTHER" id="PTHR47618">
    <property type="entry name" value="BIFUNCTIONAL OLIGORIBONUCLEASE AND PAP PHOSPHATASE NRNA"/>
    <property type="match status" value="1"/>
</dbReference>
<feature type="domain" description="DHHA1" evidence="2">
    <location>
        <begin position="240"/>
        <end position="332"/>
    </location>
</feature>
<dbReference type="PANTHER" id="PTHR47618:SF1">
    <property type="entry name" value="BIFUNCTIONAL OLIGORIBONUCLEASE AND PAP PHOSPHATASE NRNA"/>
    <property type="match status" value="1"/>
</dbReference>
<dbReference type="InterPro" id="IPR001667">
    <property type="entry name" value="DDH_dom"/>
</dbReference>
<dbReference type="SUPFAM" id="SSF64182">
    <property type="entry name" value="DHH phosphoesterases"/>
    <property type="match status" value="1"/>
</dbReference>